<gene>
    <name evidence="1" type="ORF">I568_00505</name>
</gene>
<reference evidence="1 2" key="1">
    <citation type="submission" date="2013-03" db="EMBL/GenBank/DDBJ databases">
        <title>The Genome Sequence of Enterococcus columbae ATCC_51263 (PacBio/Illumina hybrid assembly).</title>
        <authorList>
            <consortium name="The Broad Institute Genomics Platform"/>
            <consortium name="The Broad Institute Genome Sequencing Center for Infectious Disease"/>
            <person name="Earl A."/>
            <person name="Russ C."/>
            <person name="Gilmore M."/>
            <person name="Surin D."/>
            <person name="Walker B."/>
            <person name="Young S."/>
            <person name="Zeng Q."/>
            <person name="Gargeya S."/>
            <person name="Fitzgerald M."/>
            <person name="Haas B."/>
            <person name="Abouelleil A."/>
            <person name="Allen A.W."/>
            <person name="Alvarado L."/>
            <person name="Arachchi H.M."/>
            <person name="Berlin A.M."/>
            <person name="Chapman S.B."/>
            <person name="Gainer-Dewar J."/>
            <person name="Goldberg J."/>
            <person name="Griggs A."/>
            <person name="Gujja S."/>
            <person name="Hansen M."/>
            <person name="Howarth C."/>
            <person name="Imamovic A."/>
            <person name="Ireland A."/>
            <person name="Larimer J."/>
            <person name="McCowan C."/>
            <person name="Murphy C."/>
            <person name="Pearson M."/>
            <person name="Poon T.W."/>
            <person name="Priest M."/>
            <person name="Roberts A."/>
            <person name="Saif S."/>
            <person name="Shea T."/>
            <person name="Sisk P."/>
            <person name="Sykes S."/>
            <person name="Wortman J."/>
            <person name="Nusbaum C."/>
            <person name="Birren B."/>
        </authorList>
    </citation>
    <scope>NUCLEOTIDE SEQUENCE [LARGE SCALE GENOMIC DNA]</scope>
    <source>
        <strain evidence="1 2">ATCC 51263</strain>
    </source>
</reference>
<evidence type="ECO:0008006" key="3">
    <source>
        <dbReference type="Google" id="ProtNLM"/>
    </source>
</evidence>
<dbReference type="STRING" id="1121865.OMW_00699"/>
<dbReference type="OrthoDB" id="1201990at2"/>
<name>S0KX03_9ENTE</name>
<dbReference type="PANTHER" id="PTHR37816">
    <property type="entry name" value="YALI0E33011P"/>
    <property type="match status" value="1"/>
</dbReference>
<dbReference type="eggNOG" id="COG0563">
    <property type="taxonomic scope" value="Bacteria"/>
</dbReference>
<sequence length="160" mass="18821">MQKIVVIGCPGAGKSTFARKLRDKLQLPLYYLDQLWHRADQTTITMDEFIEAQKAITKQACWIIDGNYLNTLELRLAACDTVFFLDLPSEVCFESVKQRIGQPREDMPWIEQEFAAEFQQWILDFPVVQRPAIWKLLDKYRQNKEIIVFETRKATEEYLA</sequence>
<proteinExistence type="predicted"/>
<dbReference type="Proteomes" id="UP000014113">
    <property type="component" value="Unassembled WGS sequence"/>
</dbReference>
<keyword evidence="2" id="KW-1185">Reference proteome</keyword>
<protein>
    <recommendedName>
        <fullName evidence="3">Adenylate kinase</fullName>
    </recommendedName>
</protein>
<dbReference type="SUPFAM" id="SSF52540">
    <property type="entry name" value="P-loop containing nucleoside triphosphate hydrolases"/>
    <property type="match status" value="1"/>
</dbReference>
<accession>S0KX03</accession>
<dbReference type="InterPro" id="IPR052922">
    <property type="entry name" value="Cytidylate_Kinase-2"/>
</dbReference>
<dbReference type="PATRIC" id="fig|1121865.3.peg.689"/>
<dbReference type="Gene3D" id="3.40.50.300">
    <property type="entry name" value="P-loop containing nucleotide triphosphate hydrolases"/>
    <property type="match status" value="1"/>
</dbReference>
<dbReference type="InterPro" id="IPR027417">
    <property type="entry name" value="P-loop_NTPase"/>
</dbReference>
<evidence type="ECO:0000313" key="1">
    <source>
        <dbReference type="EMBL" id="EOW87461.1"/>
    </source>
</evidence>
<dbReference type="PANTHER" id="PTHR37816:SF3">
    <property type="entry name" value="MODULATES DNA TOPOLOGY"/>
    <property type="match status" value="1"/>
</dbReference>
<organism evidence="1 2">
    <name type="scientific">Enterococcus columbae DSM 7374 = ATCC 51263</name>
    <dbReference type="NCBI Taxonomy" id="1121865"/>
    <lineage>
        <taxon>Bacteria</taxon>
        <taxon>Bacillati</taxon>
        <taxon>Bacillota</taxon>
        <taxon>Bacilli</taxon>
        <taxon>Lactobacillales</taxon>
        <taxon>Enterococcaceae</taxon>
        <taxon>Enterococcus</taxon>
    </lineage>
</organism>
<dbReference type="RefSeq" id="WP_016182862.1">
    <property type="nucleotide sequence ID" value="NZ_JXKI01000006.1"/>
</dbReference>
<dbReference type="EMBL" id="ASWJ01000003">
    <property type="protein sequence ID" value="EOW87461.1"/>
    <property type="molecule type" value="Genomic_DNA"/>
</dbReference>
<dbReference type="AlphaFoldDB" id="S0KX03"/>
<comment type="caution">
    <text evidence="1">The sequence shown here is derived from an EMBL/GenBank/DDBJ whole genome shotgun (WGS) entry which is preliminary data.</text>
</comment>
<evidence type="ECO:0000313" key="2">
    <source>
        <dbReference type="Proteomes" id="UP000014113"/>
    </source>
</evidence>